<comment type="caution">
    <text evidence="1">The sequence shown here is derived from an EMBL/GenBank/DDBJ whole genome shotgun (WGS) entry which is preliminary data.</text>
</comment>
<dbReference type="Proteomes" id="UP001196413">
    <property type="component" value="Unassembled WGS sequence"/>
</dbReference>
<evidence type="ECO:0000313" key="1">
    <source>
        <dbReference type="EMBL" id="KAJ1345763.1"/>
    </source>
</evidence>
<organism evidence="1 2">
    <name type="scientific">Parelaphostrongylus tenuis</name>
    <name type="common">Meningeal worm</name>
    <dbReference type="NCBI Taxonomy" id="148309"/>
    <lineage>
        <taxon>Eukaryota</taxon>
        <taxon>Metazoa</taxon>
        <taxon>Ecdysozoa</taxon>
        <taxon>Nematoda</taxon>
        <taxon>Chromadorea</taxon>
        <taxon>Rhabditida</taxon>
        <taxon>Rhabditina</taxon>
        <taxon>Rhabditomorpha</taxon>
        <taxon>Strongyloidea</taxon>
        <taxon>Metastrongylidae</taxon>
        <taxon>Parelaphostrongylus</taxon>
    </lineage>
</organism>
<reference evidence="1" key="1">
    <citation type="submission" date="2021-06" db="EMBL/GenBank/DDBJ databases">
        <title>Parelaphostrongylus tenuis whole genome reference sequence.</title>
        <authorList>
            <person name="Garwood T.J."/>
            <person name="Larsen P.A."/>
            <person name="Fountain-Jones N.M."/>
            <person name="Garbe J.R."/>
            <person name="Macchietto M.G."/>
            <person name="Kania S.A."/>
            <person name="Gerhold R.W."/>
            <person name="Richards J.E."/>
            <person name="Wolf T.M."/>
        </authorList>
    </citation>
    <scope>NUCLEOTIDE SEQUENCE</scope>
    <source>
        <strain evidence="1">MNPRO001-30</strain>
        <tissue evidence="1">Meninges</tissue>
    </source>
</reference>
<protein>
    <submittedName>
        <fullName evidence="1">Uncharacterized protein</fullName>
    </submittedName>
</protein>
<accession>A0AAD5QBG1</accession>
<keyword evidence="2" id="KW-1185">Reference proteome</keyword>
<evidence type="ECO:0000313" key="2">
    <source>
        <dbReference type="Proteomes" id="UP001196413"/>
    </source>
</evidence>
<dbReference type="EMBL" id="JAHQIW010000064">
    <property type="protein sequence ID" value="KAJ1345763.1"/>
    <property type="molecule type" value="Genomic_DNA"/>
</dbReference>
<gene>
    <name evidence="1" type="ORF">KIN20_000370</name>
</gene>
<dbReference type="AlphaFoldDB" id="A0AAD5QBG1"/>
<name>A0AAD5QBG1_PARTN</name>
<sequence>MSQESPSSSGTRPSNSAGLIEWYDSPKIFLSSQAKSLANSRLLKCRSAEDFSPSRSLLTGTPSTSDFDSLWCGTSPQEDFKSSGGELLLSFVKCSIFPVTPRRSQVNKLLMRRRRLRTAEQLSVDEVKTPTFEKKCLSMEEGLAIGKASLVKLRQRLNGELDSTGIEKPKLNNSGSHHLKAIQPCSPNISPISSHSSSKKNIDTVLTPSMARSLPQSYYLTSTPKSTSFKRYLTMDGGTVSDEGIIRKVPRTKSLNVAEEGSDDDSFLNDIFVPFTHPSQYVEMLKQGSAKR</sequence>
<proteinExistence type="predicted"/>